<dbReference type="Pfam" id="PF04932">
    <property type="entry name" value="Wzy_C"/>
    <property type="match status" value="1"/>
</dbReference>
<feature type="transmembrane region" description="Helical" evidence="5">
    <location>
        <begin position="377"/>
        <end position="397"/>
    </location>
</feature>
<feature type="transmembrane region" description="Helical" evidence="5">
    <location>
        <begin position="189"/>
        <end position="210"/>
    </location>
</feature>
<feature type="transmembrane region" description="Helical" evidence="5">
    <location>
        <begin position="123"/>
        <end position="145"/>
    </location>
</feature>
<dbReference type="OrthoDB" id="185849at2"/>
<feature type="transmembrane region" description="Helical" evidence="5">
    <location>
        <begin position="57"/>
        <end position="80"/>
    </location>
</feature>
<dbReference type="eggNOG" id="COG3307">
    <property type="taxonomic scope" value="Bacteria"/>
</dbReference>
<dbReference type="Proteomes" id="UP000002216">
    <property type="component" value="Chromosome"/>
</dbReference>
<gene>
    <name evidence="7" type="ordered locus">Dbac_1703</name>
</gene>
<evidence type="ECO:0000313" key="8">
    <source>
        <dbReference type="Proteomes" id="UP000002216"/>
    </source>
</evidence>
<evidence type="ECO:0000256" key="1">
    <source>
        <dbReference type="ARBA" id="ARBA00004141"/>
    </source>
</evidence>
<dbReference type="GO" id="GO:0016020">
    <property type="term" value="C:membrane"/>
    <property type="evidence" value="ECO:0007669"/>
    <property type="project" value="UniProtKB-SubCell"/>
</dbReference>
<comment type="subcellular location">
    <subcellularLocation>
        <location evidence="1">Membrane</location>
        <topology evidence="1">Multi-pass membrane protein</topology>
    </subcellularLocation>
</comment>
<feature type="transmembrane region" description="Helical" evidence="5">
    <location>
        <begin position="441"/>
        <end position="459"/>
    </location>
</feature>
<feature type="transmembrane region" description="Helical" evidence="5">
    <location>
        <begin position="33"/>
        <end position="51"/>
    </location>
</feature>
<keyword evidence="4 5" id="KW-0472">Membrane</keyword>
<evidence type="ECO:0000256" key="3">
    <source>
        <dbReference type="ARBA" id="ARBA00022989"/>
    </source>
</evidence>
<dbReference type="AlphaFoldDB" id="C7LVX6"/>
<dbReference type="STRING" id="525897.Dbac_1703"/>
<evidence type="ECO:0000256" key="4">
    <source>
        <dbReference type="ARBA" id="ARBA00023136"/>
    </source>
</evidence>
<feature type="transmembrane region" description="Helical" evidence="5">
    <location>
        <begin position="267"/>
        <end position="284"/>
    </location>
</feature>
<proteinExistence type="predicted"/>
<dbReference type="HOGENOM" id="CLU_601137_0_0_7"/>
<dbReference type="PANTHER" id="PTHR37422:SF23">
    <property type="entry name" value="TEICHURONIC ACID BIOSYNTHESIS PROTEIN TUAE"/>
    <property type="match status" value="1"/>
</dbReference>
<dbReference type="PANTHER" id="PTHR37422">
    <property type="entry name" value="TEICHURONIC ACID BIOSYNTHESIS PROTEIN TUAE"/>
    <property type="match status" value="1"/>
</dbReference>
<feature type="transmembrane region" description="Helical" evidence="5">
    <location>
        <begin position="157"/>
        <end position="177"/>
    </location>
</feature>
<dbReference type="RefSeq" id="WP_015773885.1">
    <property type="nucleotide sequence ID" value="NC_013173.1"/>
</dbReference>
<sequence>MRNKLTTKNFGMELRDSRTVTVSRIPATHRLRGTARLFVFMLGLALVGYTYGNKGFAYIGVAPFYIDTLIVATAVLALILRPRCLRMIKDPTIALLLLFMIWGTARTIPFVEIYGINALRDSVVWAWGTIALVVALLVAQGLSLHAVASWYGTTMKWFVAWITLTFPLYIFLGDMLPRWPWGPDGGVPIIVFKGGDVGVQLAGIIAFYLVIAPSMPSRGPMLPAWMTLPCWLVSFVIAASINRGGFLALLIASAFVAYNARFKRVGLLGLVFGLFVLVGVFSSANDMLPEYRRGDRAISIEQLSNNIQSIFSDVDNFGGAGTKRWRLEWWNSIIAYTFDGEYFWTGKGFGINLADDDGFQVTADKSLRSPHNGHLTILARMGVPGFVIWILFLLTLLSRLWRRYKQWKRLGEDFHASVCIWVLTFLGAALINTAFDVYLEGPMGGIWFWSVVGLAIGLINQRHETKGTPELYPMGRSPNVPSINISSCHMWR</sequence>
<dbReference type="InterPro" id="IPR051533">
    <property type="entry name" value="WaaL-like"/>
</dbReference>
<evidence type="ECO:0000256" key="5">
    <source>
        <dbReference type="SAM" id="Phobius"/>
    </source>
</evidence>
<evidence type="ECO:0000256" key="2">
    <source>
        <dbReference type="ARBA" id="ARBA00022692"/>
    </source>
</evidence>
<feature type="domain" description="O-antigen ligase-related" evidence="6">
    <location>
        <begin position="230"/>
        <end position="390"/>
    </location>
</feature>
<keyword evidence="2 5" id="KW-0812">Transmembrane</keyword>
<keyword evidence="3 5" id="KW-1133">Transmembrane helix</keyword>
<dbReference type="EMBL" id="CP001629">
    <property type="protein sequence ID" value="ACU89794.1"/>
    <property type="molecule type" value="Genomic_DNA"/>
</dbReference>
<dbReference type="KEGG" id="dba:Dbac_1703"/>
<evidence type="ECO:0000313" key="7">
    <source>
        <dbReference type="EMBL" id="ACU89794.1"/>
    </source>
</evidence>
<evidence type="ECO:0000259" key="6">
    <source>
        <dbReference type="Pfam" id="PF04932"/>
    </source>
</evidence>
<reference evidence="7 8" key="1">
    <citation type="journal article" date="2009" name="Stand. Genomic Sci.">
        <title>Complete genome sequence of Desulfomicrobium baculatum type strain (X).</title>
        <authorList>
            <person name="Copeland A."/>
            <person name="Spring S."/>
            <person name="Goker M."/>
            <person name="Schneider S."/>
            <person name="Lapidus A."/>
            <person name="Del Rio T.G."/>
            <person name="Tice H."/>
            <person name="Cheng J.F."/>
            <person name="Chen F."/>
            <person name="Nolan M."/>
            <person name="Bruce D."/>
            <person name="Goodwin L."/>
            <person name="Pitluck S."/>
            <person name="Ivanova N."/>
            <person name="Mavrommatis K."/>
            <person name="Ovchinnikova G."/>
            <person name="Pati A."/>
            <person name="Chen A."/>
            <person name="Palaniappan K."/>
            <person name="Land M."/>
            <person name="Hauser L."/>
            <person name="Chang Y.J."/>
            <person name="Jeffries C.C."/>
            <person name="Meincke L."/>
            <person name="Sims D."/>
            <person name="Brettin T."/>
            <person name="Detter J.C."/>
            <person name="Han C."/>
            <person name="Chain P."/>
            <person name="Bristow J."/>
            <person name="Eisen J.A."/>
            <person name="Markowitz V."/>
            <person name="Hugenholtz P."/>
            <person name="Kyrpides N.C."/>
            <person name="Klenk H.P."/>
            <person name="Lucas S."/>
        </authorList>
    </citation>
    <scope>NUCLEOTIDE SEQUENCE [LARGE SCALE GENOMIC DNA]</scope>
    <source>
        <strain evidence="8">DSM 4028 / VKM B-1378 / X</strain>
    </source>
</reference>
<organism evidence="7 8">
    <name type="scientific">Desulfomicrobium baculatum (strain DSM 4028 / VKM B-1378 / X)</name>
    <name type="common">Desulfovibrio baculatus</name>
    <dbReference type="NCBI Taxonomy" id="525897"/>
    <lineage>
        <taxon>Bacteria</taxon>
        <taxon>Pseudomonadati</taxon>
        <taxon>Thermodesulfobacteriota</taxon>
        <taxon>Desulfovibrionia</taxon>
        <taxon>Desulfovibrionales</taxon>
        <taxon>Desulfomicrobiaceae</taxon>
        <taxon>Desulfomicrobium</taxon>
    </lineage>
</organism>
<protein>
    <submittedName>
        <fullName evidence="7">O-antigen polymerase</fullName>
    </submittedName>
</protein>
<feature type="transmembrane region" description="Helical" evidence="5">
    <location>
        <begin position="418"/>
        <end position="435"/>
    </location>
</feature>
<keyword evidence="8" id="KW-1185">Reference proteome</keyword>
<dbReference type="InterPro" id="IPR007016">
    <property type="entry name" value="O-antigen_ligase-rel_domated"/>
</dbReference>
<name>C7LVX6_DESBD</name>
<accession>C7LVX6</accession>